<comment type="similarity">
    <text evidence="6">Belongs to the ABC-4 integral membrane protein family.</text>
</comment>
<evidence type="ECO:0000256" key="4">
    <source>
        <dbReference type="ARBA" id="ARBA00022989"/>
    </source>
</evidence>
<evidence type="ECO:0000313" key="12">
    <source>
        <dbReference type="Proteomes" id="UP000480122"/>
    </source>
</evidence>
<organism evidence="11 12">
    <name type="scientific">Agromyces luteolus</name>
    <dbReference type="NCBI Taxonomy" id="88373"/>
    <lineage>
        <taxon>Bacteria</taxon>
        <taxon>Bacillati</taxon>
        <taxon>Actinomycetota</taxon>
        <taxon>Actinomycetes</taxon>
        <taxon>Micrococcales</taxon>
        <taxon>Microbacteriaceae</taxon>
        <taxon>Agromyces</taxon>
    </lineage>
</organism>
<evidence type="ECO:0000256" key="3">
    <source>
        <dbReference type="ARBA" id="ARBA00022692"/>
    </source>
</evidence>
<evidence type="ECO:0000259" key="9">
    <source>
        <dbReference type="Pfam" id="PF02687"/>
    </source>
</evidence>
<keyword evidence="5 8" id="KW-0472">Membrane</keyword>
<dbReference type="Pfam" id="PF02687">
    <property type="entry name" value="FtsX"/>
    <property type="match status" value="1"/>
</dbReference>
<proteinExistence type="inferred from homology"/>
<name>A0A7C9HJI2_9MICO</name>
<feature type="compositionally biased region" description="Basic and acidic residues" evidence="7">
    <location>
        <begin position="77"/>
        <end position="88"/>
    </location>
</feature>
<feature type="transmembrane region" description="Helical" evidence="8">
    <location>
        <begin position="302"/>
        <end position="326"/>
    </location>
</feature>
<keyword evidence="4 8" id="KW-1133">Transmembrane helix</keyword>
<dbReference type="RefSeq" id="WP_155843496.1">
    <property type="nucleotide sequence ID" value="NZ_BAAAIA010000008.1"/>
</dbReference>
<accession>A0A7C9HJI2</accession>
<dbReference type="GO" id="GO:0005886">
    <property type="term" value="C:plasma membrane"/>
    <property type="evidence" value="ECO:0007669"/>
    <property type="project" value="UniProtKB-SubCell"/>
</dbReference>
<dbReference type="InterPro" id="IPR050250">
    <property type="entry name" value="Macrolide_Exporter_MacB"/>
</dbReference>
<comment type="caution">
    <text evidence="11">The sequence shown here is derived from an EMBL/GenBank/DDBJ whole genome shotgun (WGS) entry which is preliminary data.</text>
</comment>
<evidence type="ECO:0000256" key="6">
    <source>
        <dbReference type="ARBA" id="ARBA00038076"/>
    </source>
</evidence>
<feature type="transmembrane region" description="Helical" evidence="8">
    <location>
        <begin position="347"/>
        <end position="380"/>
    </location>
</feature>
<protein>
    <submittedName>
        <fullName evidence="11">FtsX-like permease family protein</fullName>
    </submittedName>
</protein>
<evidence type="ECO:0000259" key="10">
    <source>
        <dbReference type="Pfam" id="PF12704"/>
    </source>
</evidence>
<feature type="domain" description="ABC3 transporter permease C-terminal" evidence="9">
    <location>
        <begin position="305"/>
        <end position="428"/>
    </location>
</feature>
<dbReference type="OrthoDB" id="9780560at2"/>
<evidence type="ECO:0000256" key="8">
    <source>
        <dbReference type="SAM" id="Phobius"/>
    </source>
</evidence>
<feature type="region of interest" description="Disordered" evidence="7">
    <location>
        <begin position="69"/>
        <end position="100"/>
    </location>
</feature>
<feature type="transmembrane region" description="Helical" evidence="8">
    <location>
        <begin position="400"/>
        <end position="418"/>
    </location>
</feature>
<evidence type="ECO:0000256" key="7">
    <source>
        <dbReference type="SAM" id="MobiDB-lite"/>
    </source>
</evidence>
<gene>
    <name evidence="11" type="ORF">GLX25_16080</name>
</gene>
<dbReference type="EMBL" id="WODA01000025">
    <property type="protein sequence ID" value="MUN08627.1"/>
    <property type="molecule type" value="Genomic_DNA"/>
</dbReference>
<dbReference type="PANTHER" id="PTHR30572:SF4">
    <property type="entry name" value="ABC TRANSPORTER PERMEASE YTRF"/>
    <property type="match status" value="1"/>
</dbReference>
<sequence length="435" mass="44468">MNTGDLLKTAVQNTFRSKLRTSLTVVAIFIGAFTLTITSAIGAGISDYIDSQLGAIGAEGVLTVNKAPDTETAAEEGPNRYDPDRATADDPFPGAPAGPGGFGAGALTVDDIEAIESTHGVTSVEPTVFVSADFITADGSDKYEISLNPVSAAIVPDLAAGAPLTNSDQNEILLPDEYLDALGFADAEDAVGATVTIGATDAVGEQHDVDVAIVGVQNTSLLPLGASINENLTDALVEVQQTGRTVDAPVGYLSAVAHLERDATDDQITSIKEDLADQGFLAQTTADQIGAFQTVISGIIGVLNAFAVIALIAAGFGIVNTLLMSVQERTREIGLMKAMGMGGGRVFGLFSSEAVFIGFLGSAIGAAAAVLAGTAISTALATSLLSGLPGLQIMLFEPSAIITVILVVMGIAFLAGTLPARRAAQQNPIDALRYE</sequence>
<keyword evidence="12" id="KW-1185">Reference proteome</keyword>
<dbReference type="Pfam" id="PF12704">
    <property type="entry name" value="MacB_PCD"/>
    <property type="match status" value="1"/>
</dbReference>
<evidence type="ECO:0000256" key="1">
    <source>
        <dbReference type="ARBA" id="ARBA00004651"/>
    </source>
</evidence>
<evidence type="ECO:0000256" key="5">
    <source>
        <dbReference type="ARBA" id="ARBA00023136"/>
    </source>
</evidence>
<dbReference type="GO" id="GO:0022857">
    <property type="term" value="F:transmembrane transporter activity"/>
    <property type="evidence" value="ECO:0007669"/>
    <property type="project" value="TreeGrafter"/>
</dbReference>
<keyword evidence="3 8" id="KW-0812">Transmembrane</keyword>
<comment type="subcellular location">
    <subcellularLocation>
        <location evidence="1">Cell membrane</location>
        <topology evidence="1">Multi-pass membrane protein</topology>
    </subcellularLocation>
</comment>
<feature type="domain" description="MacB-like periplasmic core" evidence="10">
    <location>
        <begin position="21"/>
        <end position="227"/>
    </location>
</feature>
<dbReference type="AlphaFoldDB" id="A0A7C9HJI2"/>
<dbReference type="Proteomes" id="UP000480122">
    <property type="component" value="Unassembled WGS sequence"/>
</dbReference>
<dbReference type="PANTHER" id="PTHR30572">
    <property type="entry name" value="MEMBRANE COMPONENT OF TRANSPORTER-RELATED"/>
    <property type="match status" value="1"/>
</dbReference>
<dbReference type="InterPro" id="IPR003838">
    <property type="entry name" value="ABC3_permease_C"/>
</dbReference>
<evidence type="ECO:0000256" key="2">
    <source>
        <dbReference type="ARBA" id="ARBA00022475"/>
    </source>
</evidence>
<evidence type="ECO:0000313" key="11">
    <source>
        <dbReference type="EMBL" id="MUN08627.1"/>
    </source>
</evidence>
<feature type="transmembrane region" description="Helical" evidence="8">
    <location>
        <begin position="21"/>
        <end position="45"/>
    </location>
</feature>
<dbReference type="InterPro" id="IPR025857">
    <property type="entry name" value="MacB_PCD"/>
</dbReference>
<reference evidence="11 12" key="1">
    <citation type="submission" date="2019-11" db="EMBL/GenBank/DDBJ databases">
        <title>Agromyces kandeliae sp. nov., isolated from mangrove soil.</title>
        <authorList>
            <person name="Wang R."/>
        </authorList>
    </citation>
    <scope>NUCLEOTIDE SEQUENCE [LARGE SCALE GENOMIC DNA]</scope>
    <source>
        <strain evidence="11 12">JCM 11431</strain>
    </source>
</reference>
<keyword evidence="2" id="KW-1003">Cell membrane</keyword>